<dbReference type="Gene3D" id="3.30.200.20">
    <property type="entry name" value="Phosphorylase Kinase, domain 1"/>
    <property type="match status" value="1"/>
</dbReference>
<gene>
    <name evidence="3" type="ORF">ACFSAH_12285</name>
</gene>
<dbReference type="RefSeq" id="WP_379663040.1">
    <property type="nucleotide sequence ID" value="NZ_JBHUDG010000019.1"/>
</dbReference>
<dbReference type="PANTHER" id="PTHR12149">
    <property type="entry name" value="FRUCTOSAMINE 3 KINASE-RELATED PROTEIN"/>
    <property type="match status" value="1"/>
</dbReference>
<evidence type="ECO:0000313" key="4">
    <source>
        <dbReference type="Proteomes" id="UP001597118"/>
    </source>
</evidence>
<proteinExistence type="inferred from homology"/>
<evidence type="ECO:0000256" key="1">
    <source>
        <dbReference type="ARBA" id="ARBA00009460"/>
    </source>
</evidence>
<keyword evidence="2 3" id="KW-0418">Kinase</keyword>
<sequence>MWTASFRDSIEQLIRVSVGNGFKIRYFEPVSGGDINLAFKIIGENNATYFIKVNDANQFPDLFEKEALGLNLINSTKIIKVPQVIAYGREGDQVFLILEWIDIDFFTPASMFDLGIKLAKMHLTRNTEYGLFTSNYMGSLLQDNATDTDWLSFFIEKRLEPQIELASRQQFLTNQDRSDFQKVYPFIESIYEADKPSLLHGDLWSGNAVVDKLQQPILIDPAVYFGNREIDIAMTRLFGGFSQTFYNGYQETLPLKRGWEERCDIWNLYPLLIHLNLFGTSYLSQIRSVFKKYL</sequence>
<dbReference type="Pfam" id="PF03881">
    <property type="entry name" value="Fructosamin_kin"/>
    <property type="match status" value="1"/>
</dbReference>
<organism evidence="3 4">
    <name type="scientific">Pseudopedobacter beijingensis</name>
    <dbReference type="NCBI Taxonomy" id="1207056"/>
    <lineage>
        <taxon>Bacteria</taxon>
        <taxon>Pseudomonadati</taxon>
        <taxon>Bacteroidota</taxon>
        <taxon>Sphingobacteriia</taxon>
        <taxon>Sphingobacteriales</taxon>
        <taxon>Sphingobacteriaceae</taxon>
        <taxon>Pseudopedobacter</taxon>
    </lineage>
</organism>
<dbReference type="PIRSF" id="PIRSF006221">
    <property type="entry name" value="Ketosamine-3-kinase"/>
    <property type="match status" value="1"/>
</dbReference>
<dbReference type="GO" id="GO:0016301">
    <property type="term" value="F:kinase activity"/>
    <property type="evidence" value="ECO:0007669"/>
    <property type="project" value="UniProtKB-KW"/>
</dbReference>
<dbReference type="EMBL" id="JBHUDG010000019">
    <property type="protein sequence ID" value="MFD1630662.1"/>
    <property type="molecule type" value="Genomic_DNA"/>
</dbReference>
<comment type="similarity">
    <text evidence="1 2">Belongs to the fructosamine kinase family.</text>
</comment>
<comment type="caution">
    <text evidence="3">The sequence shown here is derived from an EMBL/GenBank/DDBJ whole genome shotgun (WGS) entry which is preliminary data.</text>
</comment>
<dbReference type="Proteomes" id="UP001597118">
    <property type="component" value="Unassembled WGS sequence"/>
</dbReference>
<dbReference type="PANTHER" id="PTHR12149:SF8">
    <property type="entry name" value="PROTEIN-RIBULOSAMINE 3-KINASE"/>
    <property type="match status" value="1"/>
</dbReference>
<protein>
    <submittedName>
        <fullName evidence="3">Fructosamine kinase family protein</fullName>
    </submittedName>
</protein>
<evidence type="ECO:0000313" key="3">
    <source>
        <dbReference type="EMBL" id="MFD1630662.1"/>
    </source>
</evidence>
<accession>A0ABW4IFA2</accession>
<evidence type="ECO:0000256" key="2">
    <source>
        <dbReference type="PIRNR" id="PIRNR006221"/>
    </source>
</evidence>
<dbReference type="SUPFAM" id="SSF56112">
    <property type="entry name" value="Protein kinase-like (PK-like)"/>
    <property type="match status" value="1"/>
</dbReference>
<name>A0ABW4IFA2_9SPHI</name>
<dbReference type="InterPro" id="IPR016477">
    <property type="entry name" value="Fructo-/Ketosamine-3-kinase"/>
</dbReference>
<keyword evidence="2" id="KW-0808">Transferase</keyword>
<dbReference type="Gene3D" id="3.90.1200.10">
    <property type="match status" value="1"/>
</dbReference>
<dbReference type="InterPro" id="IPR011009">
    <property type="entry name" value="Kinase-like_dom_sf"/>
</dbReference>
<reference evidence="4" key="1">
    <citation type="journal article" date="2019" name="Int. J. Syst. Evol. Microbiol.">
        <title>The Global Catalogue of Microorganisms (GCM) 10K type strain sequencing project: providing services to taxonomists for standard genome sequencing and annotation.</title>
        <authorList>
            <consortium name="The Broad Institute Genomics Platform"/>
            <consortium name="The Broad Institute Genome Sequencing Center for Infectious Disease"/>
            <person name="Wu L."/>
            <person name="Ma J."/>
        </authorList>
    </citation>
    <scope>NUCLEOTIDE SEQUENCE [LARGE SCALE GENOMIC DNA]</scope>
    <source>
        <strain evidence="4">CCUG 53762</strain>
    </source>
</reference>
<keyword evidence="4" id="KW-1185">Reference proteome</keyword>